<dbReference type="HOGENOM" id="CLU_597389_0_0_1"/>
<accession>R0J1P8</accession>
<sequence length="458" mass="50653">MPGTRNVAPGNGSLQFQRMPKTKSNRKCASWYNVEAGDYCYSLVTTYEIWPGLSLEDFHFPLNPLIKTNCTNLLLDISYCVEPVGDSISRASGVSYARPNRLTVSLHRMLLLQRLVQSPVSRHPQYPAAPLSWDRLHQPTLDSLLIVSSGTLLVKATAVQMSLINISSPWPSSTARTLLSLPTARQIFGKTKRTVWGPATQLLSADPLNQHPHRPAASWFPTPNQPNNALSNCNKAAQASEGDYCYLFDGKVRQTYPAAGKDFEPKMMQTLDSSDSGNENGMLEPQFYAAIGAVAKVEAHLKAIAEFGIRFDERWKSRMDVLGLKWGVGKSTEATCPWTYGVTLSVKLYAEVTTPSQFGWGKKTWDLPGCGEIAIIPGGKCPDLRSGLPTKRDLLWAGRNATWRIQPTVIAAKAHRTRRISFAKIDALRAESTNNSRVFRDISGHVCSSIYISVPKEK</sequence>
<evidence type="ECO:0000313" key="2">
    <source>
        <dbReference type="Proteomes" id="UP000016935"/>
    </source>
</evidence>
<evidence type="ECO:0008006" key="3">
    <source>
        <dbReference type="Google" id="ProtNLM"/>
    </source>
</evidence>
<dbReference type="InterPro" id="IPR036779">
    <property type="entry name" value="LysM_dom_sf"/>
</dbReference>
<reference evidence="1 2" key="1">
    <citation type="journal article" date="2012" name="PLoS Pathog.">
        <title>Diverse lifestyles and strategies of plant pathogenesis encoded in the genomes of eighteen Dothideomycetes fungi.</title>
        <authorList>
            <person name="Ohm R.A."/>
            <person name="Feau N."/>
            <person name="Henrissat B."/>
            <person name="Schoch C.L."/>
            <person name="Horwitz B.A."/>
            <person name="Barry K.W."/>
            <person name="Condon B.J."/>
            <person name="Copeland A.C."/>
            <person name="Dhillon B."/>
            <person name="Glaser F."/>
            <person name="Hesse C.N."/>
            <person name="Kosti I."/>
            <person name="LaButti K."/>
            <person name="Lindquist E.A."/>
            <person name="Lucas S."/>
            <person name="Salamov A.A."/>
            <person name="Bradshaw R.E."/>
            <person name="Ciuffetti L."/>
            <person name="Hamelin R.C."/>
            <person name="Kema G.H.J."/>
            <person name="Lawrence C."/>
            <person name="Scott J.A."/>
            <person name="Spatafora J.W."/>
            <person name="Turgeon B.G."/>
            <person name="de Wit P.J.G.M."/>
            <person name="Zhong S."/>
            <person name="Goodwin S.B."/>
            <person name="Grigoriev I.V."/>
        </authorList>
    </citation>
    <scope>NUCLEOTIDE SEQUENCE [LARGE SCALE GENOMIC DNA]</scope>
    <source>
        <strain evidence="2">28A</strain>
    </source>
</reference>
<protein>
    <recommendedName>
        <fullName evidence="3">LysM domain-containing protein</fullName>
    </recommendedName>
</protein>
<reference evidence="1 2" key="2">
    <citation type="journal article" date="2013" name="PLoS Genet.">
        <title>Comparative genome structure, secondary metabolite, and effector coding capacity across Cochliobolus pathogens.</title>
        <authorList>
            <person name="Condon B.J."/>
            <person name="Leng Y."/>
            <person name="Wu D."/>
            <person name="Bushley K.E."/>
            <person name="Ohm R.A."/>
            <person name="Otillar R."/>
            <person name="Martin J."/>
            <person name="Schackwitz W."/>
            <person name="Grimwood J."/>
            <person name="MohdZainudin N."/>
            <person name="Xue C."/>
            <person name="Wang R."/>
            <person name="Manning V.A."/>
            <person name="Dhillon B."/>
            <person name="Tu Z.J."/>
            <person name="Steffenson B.J."/>
            <person name="Salamov A."/>
            <person name="Sun H."/>
            <person name="Lowry S."/>
            <person name="LaButti K."/>
            <person name="Han J."/>
            <person name="Copeland A."/>
            <person name="Lindquist E."/>
            <person name="Barry K."/>
            <person name="Schmutz J."/>
            <person name="Baker S.E."/>
            <person name="Ciuffetti L.M."/>
            <person name="Grigoriev I.V."/>
            <person name="Zhong S."/>
            <person name="Turgeon B.G."/>
        </authorList>
    </citation>
    <scope>NUCLEOTIDE SEQUENCE [LARGE SCALE GENOMIC DNA]</scope>
    <source>
        <strain evidence="2">28A</strain>
    </source>
</reference>
<dbReference type="Gene3D" id="3.10.350.10">
    <property type="entry name" value="LysM domain"/>
    <property type="match status" value="1"/>
</dbReference>
<keyword evidence="2" id="KW-1185">Reference proteome</keyword>
<dbReference type="AlphaFoldDB" id="R0J1P8"/>
<dbReference type="OrthoDB" id="73875at2759"/>
<gene>
    <name evidence="1" type="ORF">SETTUDRAFT_36402</name>
</gene>
<dbReference type="EMBL" id="KB908482">
    <property type="protein sequence ID" value="EOA90905.1"/>
    <property type="molecule type" value="Genomic_DNA"/>
</dbReference>
<dbReference type="GeneID" id="19404132"/>
<dbReference type="STRING" id="671987.R0J1P8"/>
<dbReference type="RefSeq" id="XP_008021298.1">
    <property type="nucleotide sequence ID" value="XM_008023107.1"/>
</dbReference>
<name>R0J1P8_EXST2</name>
<dbReference type="Proteomes" id="UP000016935">
    <property type="component" value="Unassembled WGS sequence"/>
</dbReference>
<organism evidence="1 2">
    <name type="scientific">Exserohilum turcicum (strain 28A)</name>
    <name type="common">Northern leaf blight fungus</name>
    <name type="synonym">Setosphaeria turcica</name>
    <dbReference type="NCBI Taxonomy" id="671987"/>
    <lineage>
        <taxon>Eukaryota</taxon>
        <taxon>Fungi</taxon>
        <taxon>Dikarya</taxon>
        <taxon>Ascomycota</taxon>
        <taxon>Pezizomycotina</taxon>
        <taxon>Dothideomycetes</taxon>
        <taxon>Pleosporomycetidae</taxon>
        <taxon>Pleosporales</taxon>
        <taxon>Pleosporineae</taxon>
        <taxon>Pleosporaceae</taxon>
        <taxon>Exserohilum</taxon>
    </lineage>
</organism>
<proteinExistence type="predicted"/>
<evidence type="ECO:0000313" key="1">
    <source>
        <dbReference type="EMBL" id="EOA90905.1"/>
    </source>
</evidence>